<dbReference type="PROSITE" id="PS51257">
    <property type="entry name" value="PROKAR_LIPOPROTEIN"/>
    <property type="match status" value="1"/>
</dbReference>
<dbReference type="Proteomes" id="UP000051326">
    <property type="component" value="Unassembled WGS sequence"/>
</dbReference>
<feature type="signal peptide" evidence="1">
    <location>
        <begin position="1"/>
        <end position="17"/>
    </location>
</feature>
<keyword evidence="1" id="KW-0732">Signal</keyword>
<proteinExistence type="predicted"/>
<name>A0A0N7M4L8_9RHOB</name>
<evidence type="ECO:0000313" key="2">
    <source>
        <dbReference type="EMBL" id="CUH99994.1"/>
    </source>
</evidence>
<gene>
    <name evidence="2" type="ORF">PHA8399_02120</name>
</gene>
<dbReference type="EMBL" id="CYSR01000021">
    <property type="protein sequence ID" value="CUH99994.1"/>
    <property type="molecule type" value="Genomic_DNA"/>
</dbReference>
<sequence>MTYKVSRIALFAGTLLAAAGCSVQDRANDSLNGMHSTRLLVDESVAAGVSGSAAYGVEQTMNAFLTGYSYWDNTPRGSAQIARPVIHRQAGGTGTYEDPVTLAVGHVKRNGRSYMDYPAGTKFYIKNLQRYAIVEDLCGDGPKPQAGPCHSGYQGHDWLDIYVGGKGINESWVDGCMNRITGIQPVILNPRPGYPVSPGEIAASGCATF</sequence>
<evidence type="ECO:0008006" key="4">
    <source>
        <dbReference type="Google" id="ProtNLM"/>
    </source>
</evidence>
<reference evidence="2 3" key="1">
    <citation type="submission" date="2015-09" db="EMBL/GenBank/DDBJ databases">
        <authorList>
            <consortium name="Swine Surveillance"/>
        </authorList>
    </citation>
    <scope>NUCLEOTIDE SEQUENCE [LARGE SCALE GENOMIC DNA]</scope>
    <source>
        <strain evidence="2 3">CECT 8399</strain>
    </source>
</reference>
<evidence type="ECO:0000256" key="1">
    <source>
        <dbReference type="SAM" id="SignalP"/>
    </source>
</evidence>
<protein>
    <recommendedName>
        <fullName evidence="4">Lipoprotein</fullName>
    </recommendedName>
</protein>
<feature type="chain" id="PRO_5006015870" description="Lipoprotein" evidence="1">
    <location>
        <begin position="18"/>
        <end position="209"/>
    </location>
</feature>
<dbReference type="AlphaFoldDB" id="A0A0N7M4L8"/>
<evidence type="ECO:0000313" key="3">
    <source>
        <dbReference type="Proteomes" id="UP000051326"/>
    </source>
</evidence>
<dbReference type="STRING" id="1396826.PHA8399_02120"/>
<organism evidence="2 3">
    <name type="scientific">Leisingera aquaemixtae</name>
    <dbReference type="NCBI Taxonomy" id="1396826"/>
    <lineage>
        <taxon>Bacteria</taxon>
        <taxon>Pseudomonadati</taxon>
        <taxon>Pseudomonadota</taxon>
        <taxon>Alphaproteobacteria</taxon>
        <taxon>Rhodobacterales</taxon>
        <taxon>Roseobacteraceae</taxon>
        <taxon>Leisingera</taxon>
    </lineage>
</organism>
<accession>A0A0N7M4L8</accession>